<keyword evidence="2" id="KW-1185">Reference proteome</keyword>
<dbReference type="GO" id="GO:0000785">
    <property type="term" value="C:chromatin"/>
    <property type="evidence" value="ECO:0007669"/>
    <property type="project" value="TreeGrafter"/>
</dbReference>
<sequence>MAFLSVSSLRAFFLFARGFLLKVIFQLQVPLLVYDVQFARYFPFLLKFHGPLCITRGNYIKDALQIVLYFSNLGFQSACHVVGVHNRFTSSDFCFLSQFMAALTDFCRDSGDISTRNDLNTSPEMLKPSSASSDDVSPNSRGKSSDSGINMEGTAGWRLSNSPWNLQVIAGSPGSLTRYMPDDIPIVTSPMVYIGMLKIMSCIA</sequence>
<dbReference type="RefSeq" id="XP_022938403.1">
    <property type="nucleotide sequence ID" value="XM_023082635.1"/>
</dbReference>
<dbReference type="PANTHER" id="PTHR10694">
    <property type="entry name" value="LYSINE-SPECIFIC DEMETHYLASE"/>
    <property type="match status" value="1"/>
</dbReference>
<evidence type="ECO:0000313" key="8">
    <source>
        <dbReference type="RefSeq" id="XP_022938409.1"/>
    </source>
</evidence>
<evidence type="ECO:0000313" key="2">
    <source>
        <dbReference type="Proteomes" id="UP000504609"/>
    </source>
</evidence>
<dbReference type="Gene3D" id="2.60.120.650">
    <property type="entry name" value="Cupin"/>
    <property type="match status" value="1"/>
</dbReference>
<dbReference type="RefSeq" id="XP_022938406.1">
    <property type="nucleotide sequence ID" value="XM_023082638.1"/>
</dbReference>
<dbReference type="GO" id="GO:0005634">
    <property type="term" value="C:nucleus"/>
    <property type="evidence" value="ECO:0007669"/>
    <property type="project" value="TreeGrafter"/>
</dbReference>
<dbReference type="GeneID" id="111444663"/>
<protein>
    <submittedName>
        <fullName evidence="3 4">Uncharacterized protein LOC111444663</fullName>
    </submittedName>
</protein>
<evidence type="ECO:0000313" key="4">
    <source>
        <dbReference type="RefSeq" id="XP_022938405.1"/>
    </source>
</evidence>
<evidence type="ECO:0000313" key="3">
    <source>
        <dbReference type="RefSeq" id="XP_022938403.1"/>
    </source>
</evidence>
<dbReference type="PANTHER" id="PTHR10694:SF45">
    <property type="entry name" value="LYSINE-SPECIFIC DEMETHYLASE ELF6"/>
    <property type="match status" value="1"/>
</dbReference>
<organism evidence="2 8">
    <name type="scientific">Cucurbita moschata</name>
    <name type="common">Winter crookneck squash</name>
    <name type="synonym">Cucurbita pepo var. moschata</name>
    <dbReference type="NCBI Taxonomy" id="3662"/>
    <lineage>
        <taxon>Eukaryota</taxon>
        <taxon>Viridiplantae</taxon>
        <taxon>Streptophyta</taxon>
        <taxon>Embryophyta</taxon>
        <taxon>Tracheophyta</taxon>
        <taxon>Spermatophyta</taxon>
        <taxon>Magnoliopsida</taxon>
        <taxon>eudicotyledons</taxon>
        <taxon>Gunneridae</taxon>
        <taxon>Pentapetalae</taxon>
        <taxon>rosids</taxon>
        <taxon>fabids</taxon>
        <taxon>Cucurbitales</taxon>
        <taxon>Cucurbitaceae</taxon>
        <taxon>Cucurbiteae</taxon>
        <taxon>Cucurbita</taxon>
    </lineage>
</organism>
<proteinExistence type="predicted"/>
<dbReference type="GO" id="GO:0010468">
    <property type="term" value="P:regulation of gene expression"/>
    <property type="evidence" value="ECO:0007669"/>
    <property type="project" value="TreeGrafter"/>
</dbReference>
<dbReference type="RefSeq" id="XP_022938409.1">
    <property type="nucleotide sequence ID" value="XM_023082641.1"/>
</dbReference>
<dbReference type="RefSeq" id="XP_022938407.1">
    <property type="nucleotide sequence ID" value="XM_023082639.1"/>
</dbReference>
<feature type="region of interest" description="Disordered" evidence="1">
    <location>
        <begin position="118"/>
        <end position="149"/>
    </location>
</feature>
<dbReference type="GO" id="GO:0034647">
    <property type="term" value="F:histone H3K4me/H3K4me2/H3K4me3 demethylase activity"/>
    <property type="evidence" value="ECO:0007669"/>
    <property type="project" value="TreeGrafter"/>
</dbReference>
<dbReference type="AlphaFoldDB" id="A0A6J1FE04"/>
<evidence type="ECO:0000313" key="7">
    <source>
        <dbReference type="RefSeq" id="XP_022938408.1"/>
    </source>
</evidence>
<evidence type="ECO:0000313" key="5">
    <source>
        <dbReference type="RefSeq" id="XP_022938406.1"/>
    </source>
</evidence>
<evidence type="ECO:0000256" key="1">
    <source>
        <dbReference type="SAM" id="MobiDB-lite"/>
    </source>
</evidence>
<accession>A0A6J1FE04</accession>
<gene>
    <name evidence="3 4 5 6 7 8" type="primary">LOC111444663</name>
</gene>
<dbReference type="KEGG" id="cmos:111444663"/>
<dbReference type="Proteomes" id="UP000504609">
    <property type="component" value="Unplaced"/>
</dbReference>
<evidence type="ECO:0000313" key="6">
    <source>
        <dbReference type="RefSeq" id="XP_022938407.1"/>
    </source>
</evidence>
<reference evidence="3 4" key="1">
    <citation type="submission" date="2025-04" db="UniProtKB">
        <authorList>
            <consortium name="RefSeq"/>
        </authorList>
    </citation>
    <scope>IDENTIFICATION</scope>
    <source>
        <tissue evidence="3 4">Young leaves</tissue>
    </source>
</reference>
<feature type="compositionally biased region" description="Low complexity" evidence="1">
    <location>
        <begin position="128"/>
        <end position="140"/>
    </location>
</feature>
<name>A0A6J1FE04_CUCMO</name>
<dbReference type="RefSeq" id="XP_022938405.1">
    <property type="nucleotide sequence ID" value="XM_023082637.1"/>
</dbReference>
<dbReference type="RefSeq" id="XP_022938408.1">
    <property type="nucleotide sequence ID" value="XM_023082640.1"/>
</dbReference>